<dbReference type="EMBL" id="LHUR01000018">
    <property type="protein sequence ID" value="KOA20207.1"/>
    <property type="molecule type" value="Genomic_DNA"/>
</dbReference>
<dbReference type="GO" id="GO:0004748">
    <property type="term" value="F:ribonucleoside-diphosphate reductase activity, thioredoxin disulfide as acceptor"/>
    <property type="evidence" value="ECO:0007669"/>
    <property type="project" value="UniProtKB-EC"/>
</dbReference>
<dbReference type="AlphaFoldDB" id="A0A0L6ZB74"/>
<gene>
    <name evidence="7" type="ORF">CLHOM_14060</name>
</gene>
<feature type="domain" description="TSCPD" evidence="6">
    <location>
        <begin position="3"/>
        <end position="78"/>
    </location>
</feature>
<evidence type="ECO:0000256" key="5">
    <source>
        <dbReference type="ARBA" id="ARBA00047754"/>
    </source>
</evidence>
<keyword evidence="3" id="KW-0237">DNA synthesis</keyword>
<dbReference type="InterPro" id="IPR024434">
    <property type="entry name" value="TSCPD_dom"/>
</dbReference>
<reference evidence="8" key="1">
    <citation type="submission" date="2015-08" db="EMBL/GenBank/DDBJ databases">
        <title>Genome sequence of the strict anaerobe Clostridium homopropionicum LuHBu1 (DSM 5847T).</title>
        <authorList>
            <person name="Poehlein A."/>
            <person name="Beck M."/>
            <person name="Schiel-Bengelsdorf B."/>
            <person name="Bengelsdorf F.R."/>
            <person name="Daniel R."/>
            <person name="Duerre P."/>
        </authorList>
    </citation>
    <scope>NUCLEOTIDE SEQUENCE [LARGE SCALE GENOMIC DNA]</scope>
    <source>
        <strain evidence="8">DSM 5847</strain>
    </source>
</reference>
<comment type="caution">
    <text evidence="7">The sequence shown here is derived from an EMBL/GenBank/DDBJ whole genome shotgun (WGS) entry which is preliminary data.</text>
</comment>
<accession>A0A0L6ZB74</accession>
<evidence type="ECO:0000256" key="1">
    <source>
        <dbReference type="ARBA" id="ARBA00007405"/>
    </source>
</evidence>
<keyword evidence="8" id="KW-1185">Reference proteome</keyword>
<dbReference type="GO" id="GO:0071897">
    <property type="term" value="P:DNA biosynthetic process"/>
    <property type="evidence" value="ECO:0007669"/>
    <property type="project" value="UniProtKB-KW"/>
</dbReference>
<comment type="catalytic activity">
    <reaction evidence="5">
        <text>a 2'-deoxyribonucleoside 5'-diphosphate + [thioredoxin]-disulfide + H2O = a ribonucleoside 5'-diphosphate + [thioredoxin]-dithiol</text>
        <dbReference type="Rhea" id="RHEA:23252"/>
        <dbReference type="Rhea" id="RHEA-COMP:10698"/>
        <dbReference type="Rhea" id="RHEA-COMP:10700"/>
        <dbReference type="ChEBI" id="CHEBI:15377"/>
        <dbReference type="ChEBI" id="CHEBI:29950"/>
        <dbReference type="ChEBI" id="CHEBI:50058"/>
        <dbReference type="ChEBI" id="CHEBI:57930"/>
        <dbReference type="ChEBI" id="CHEBI:73316"/>
        <dbReference type="EC" id="1.17.4.1"/>
    </reaction>
</comment>
<sequence length="84" mass="9247">MYTYNPKGICSMQINFEIENNKLKNVSFTGGCDGNLKGISNLVEGMNVKTVFEKCKGITCGKKPTSCPDQLAKALEELVIKKNK</sequence>
<evidence type="ECO:0000256" key="4">
    <source>
        <dbReference type="ARBA" id="ARBA00022741"/>
    </source>
</evidence>
<comment type="similarity">
    <text evidence="1">Belongs to the ribonucleoside diphosphate reductase class-2 family.</text>
</comment>
<protein>
    <recommendedName>
        <fullName evidence="2">ribonucleoside-diphosphate reductase</fullName>
        <ecNumber evidence="2">1.17.4.1</ecNumber>
    </recommendedName>
</protein>
<evidence type="ECO:0000259" key="6">
    <source>
        <dbReference type="Pfam" id="PF12637"/>
    </source>
</evidence>
<keyword evidence="4" id="KW-0547">Nucleotide-binding</keyword>
<evidence type="ECO:0000313" key="7">
    <source>
        <dbReference type="EMBL" id="KOA20207.1"/>
    </source>
</evidence>
<proteinExistence type="inferred from homology"/>
<name>A0A0L6ZB74_9CLOT</name>
<dbReference type="GO" id="GO:0000166">
    <property type="term" value="F:nucleotide binding"/>
    <property type="evidence" value="ECO:0007669"/>
    <property type="project" value="UniProtKB-KW"/>
</dbReference>
<dbReference type="NCBIfam" id="TIGR03905">
    <property type="entry name" value="TIGR03905_4_Cys"/>
    <property type="match status" value="1"/>
</dbReference>
<dbReference type="STRING" id="36844.SAMN04488501_11168"/>
<dbReference type="Proteomes" id="UP000037043">
    <property type="component" value="Unassembled WGS sequence"/>
</dbReference>
<organism evidence="7 8">
    <name type="scientific">Clostridium homopropionicum DSM 5847</name>
    <dbReference type="NCBI Taxonomy" id="1121318"/>
    <lineage>
        <taxon>Bacteria</taxon>
        <taxon>Bacillati</taxon>
        <taxon>Bacillota</taxon>
        <taxon>Clostridia</taxon>
        <taxon>Eubacteriales</taxon>
        <taxon>Clostridiaceae</taxon>
        <taxon>Clostridium</taxon>
    </lineage>
</organism>
<evidence type="ECO:0000256" key="2">
    <source>
        <dbReference type="ARBA" id="ARBA00012274"/>
    </source>
</evidence>
<dbReference type="PATRIC" id="fig|1121318.3.peg.1417"/>
<evidence type="ECO:0000256" key="3">
    <source>
        <dbReference type="ARBA" id="ARBA00022634"/>
    </source>
</evidence>
<dbReference type="EC" id="1.17.4.1" evidence="2"/>
<dbReference type="RefSeq" id="WP_052220971.1">
    <property type="nucleotide sequence ID" value="NZ_LHUR01000018.1"/>
</dbReference>
<dbReference type="InterPro" id="IPR023806">
    <property type="entry name" value="CHP03905"/>
</dbReference>
<evidence type="ECO:0000313" key="8">
    <source>
        <dbReference type="Proteomes" id="UP000037043"/>
    </source>
</evidence>
<dbReference type="Pfam" id="PF12637">
    <property type="entry name" value="TSCPD"/>
    <property type="match status" value="1"/>
</dbReference>